<comment type="caution">
    <text evidence="1">The sequence shown here is derived from an EMBL/GenBank/DDBJ whole genome shotgun (WGS) entry which is preliminary data.</text>
</comment>
<dbReference type="EMBL" id="QJKC01000031">
    <property type="protein sequence ID" value="PXX38856.1"/>
    <property type="molecule type" value="Genomic_DNA"/>
</dbReference>
<name>A0A318IRY1_9NEIS</name>
<dbReference type="Proteomes" id="UP000248395">
    <property type="component" value="Unassembled WGS sequence"/>
</dbReference>
<evidence type="ECO:0000313" key="1">
    <source>
        <dbReference type="EMBL" id="PXX38856.1"/>
    </source>
</evidence>
<sequence length="190" mass="21633">MDVTETHEEVETLTVDVELPGHAPRTETPIYARTHKQRVAVDNRCWVCRRTAAESGHPLETHHHPIERSLAEMIDFELVQADCMAGEYGDAARQFDWEDFWSGSTTQTYTATWEDNTVEQVTIRVPADPYKFVDNMLVNGRVLCKEHHTGKDAGMHAMPFPLVLGEKYGRKGYRFTATQILHHGDEVKPA</sequence>
<proteinExistence type="predicted"/>
<keyword evidence="2" id="KW-1185">Reference proteome</keyword>
<dbReference type="AlphaFoldDB" id="A0A318IRY1"/>
<reference evidence="1 2" key="1">
    <citation type="submission" date="2018-05" db="EMBL/GenBank/DDBJ databases">
        <title>Genomic Encyclopedia of Type Strains, Phase IV (KMG-IV): sequencing the most valuable type-strain genomes for metagenomic binning, comparative biology and taxonomic classification.</title>
        <authorList>
            <person name="Goeker M."/>
        </authorList>
    </citation>
    <scope>NUCLEOTIDE SEQUENCE [LARGE SCALE GENOMIC DNA]</scope>
    <source>
        <strain evidence="1 2">DSM 25134</strain>
    </source>
</reference>
<accession>A0A318IRY1</accession>
<organism evidence="1 2">
    <name type="scientific">Aquitalea magnusonii</name>
    <dbReference type="NCBI Taxonomy" id="332411"/>
    <lineage>
        <taxon>Bacteria</taxon>
        <taxon>Pseudomonadati</taxon>
        <taxon>Pseudomonadota</taxon>
        <taxon>Betaproteobacteria</taxon>
        <taxon>Neisseriales</taxon>
        <taxon>Chromobacteriaceae</taxon>
        <taxon>Aquitalea</taxon>
    </lineage>
</organism>
<gene>
    <name evidence="1" type="ORF">DFR38_1314</name>
</gene>
<evidence type="ECO:0000313" key="2">
    <source>
        <dbReference type="Proteomes" id="UP000248395"/>
    </source>
</evidence>
<dbReference type="RefSeq" id="WP_059286277.1">
    <property type="nucleotide sequence ID" value="NZ_LNQU01000069.1"/>
</dbReference>
<dbReference type="OrthoDB" id="8967912at2"/>
<protein>
    <submittedName>
        <fullName evidence="1">Uncharacterized protein</fullName>
    </submittedName>
</protein>